<evidence type="ECO:0000256" key="1">
    <source>
        <dbReference type="SAM" id="MobiDB-lite"/>
    </source>
</evidence>
<dbReference type="EMBL" id="JAHWGI010001402">
    <property type="protein sequence ID" value="KAK3929664.1"/>
    <property type="molecule type" value="Genomic_DNA"/>
</dbReference>
<comment type="caution">
    <text evidence="2">The sequence shown here is derived from an EMBL/GenBank/DDBJ whole genome shotgun (WGS) entry which is preliminary data.</text>
</comment>
<accession>A0AAE1HZ31</accession>
<keyword evidence="3" id="KW-1185">Reference proteome</keyword>
<name>A0AAE1HZ31_9NEOP</name>
<dbReference type="AlphaFoldDB" id="A0AAE1HZ31"/>
<feature type="region of interest" description="Disordered" evidence="1">
    <location>
        <begin position="117"/>
        <end position="157"/>
    </location>
</feature>
<evidence type="ECO:0000313" key="3">
    <source>
        <dbReference type="Proteomes" id="UP001219518"/>
    </source>
</evidence>
<organism evidence="2 3">
    <name type="scientific">Frankliniella fusca</name>
    <dbReference type="NCBI Taxonomy" id="407009"/>
    <lineage>
        <taxon>Eukaryota</taxon>
        <taxon>Metazoa</taxon>
        <taxon>Ecdysozoa</taxon>
        <taxon>Arthropoda</taxon>
        <taxon>Hexapoda</taxon>
        <taxon>Insecta</taxon>
        <taxon>Pterygota</taxon>
        <taxon>Neoptera</taxon>
        <taxon>Paraneoptera</taxon>
        <taxon>Thysanoptera</taxon>
        <taxon>Terebrantia</taxon>
        <taxon>Thripoidea</taxon>
        <taxon>Thripidae</taxon>
        <taxon>Frankliniella</taxon>
    </lineage>
</organism>
<proteinExistence type="predicted"/>
<dbReference type="Proteomes" id="UP001219518">
    <property type="component" value="Unassembled WGS sequence"/>
</dbReference>
<gene>
    <name evidence="2" type="ORF">KUF71_019495</name>
</gene>
<reference evidence="2" key="2">
    <citation type="journal article" date="2023" name="BMC Genomics">
        <title>Pest status, molecular evolution, and epigenetic factors derived from the genome assembly of Frankliniella fusca, a thysanopteran phytovirus vector.</title>
        <authorList>
            <person name="Catto M.A."/>
            <person name="Labadie P.E."/>
            <person name="Jacobson A.L."/>
            <person name="Kennedy G.G."/>
            <person name="Srinivasan R."/>
            <person name="Hunt B.G."/>
        </authorList>
    </citation>
    <scope>NUCLEOTIDE SEQUENCE</scope>
    <source>
        <strain evidence="2">PL_HMW_Pooled</strain>
    </source>
</reference>
<sequence>MILEFVTGVLSRETRPDESHHDDLFIRKRKRKDTSPAGDEVRHKDTSITSAIRPVQVSVPGGDEIVPKRRKVEIRVRTVGNLRGRILARVETPNPNLLKKLHFCSKITNVLPFQRSGLRSAEKSSKKSSERSKRKKVLNALRSSISKTPPTPTPKQSIKVERRCPYCHYSMYVRKAVLDHISSQHKCDVRADGGMDTTLYRITNLSRAGVWVVSRDRLAKGLKLVNCPNDIRPLVLEYSKTILAEALVLVGDETEPNRNKHYVCRGLLRRARGGQVRRRTAHLFPPELWNCYVRTLAGLPRTTNTCEAWHRRLTSLVGKHHPSFFVFLGQLRKEVAEIDIHITRAEGGYSPTKRESRLEQAEQRIHRIVDRYHEYKNADDVVTYLRAIGHNLSGYF</sequence>
<protein>
    <submittedName>
        <fullName evidence="2">UPF0248 protein</fullName>
    </submittedName>
</protein>
<evidence type="ECO:0000313" key="2">
    <source>
        <dbReference type="EMBL" id="KAK3929664.1"/>
    </source>
</evidence>
<reference evidence="2" key="1">
    <citation type="submission" date="2021-07" db="EMBL/GenBank/DDBJ databases">
        <authorList>
            <person name="Catto M.A."/>
            <person name="Jacobson A."/>
            <person name="Kennedy G."/>
            <person name="Labadie P."/>
            <person name="Hunt B.G."/>
            <person name="Srinivasan R."/>
        </authorList>
    </citation>
    <scope>NUCLEOTIDE SEQUENCE</scope>
    <source>
        <strain evidence="2">PL_HMW_Pooled</strain>
        <tissue evidence="2">Head</tissue>
    </source>
</reference>
<feature type="compositionally biased region" description="Basic and acidic residues" evidence="1">
    <location>
        <begin position="120"/>
        <end position="131"/>
    </location>
</feature>